<dbReference type="PANTHER" id="PTHR14143:SF1">
    <property type="entry name" value="IRG-TYPE G DOMAIN-CONTAINING PROTEIN"/>
    <property type="match status" value="1"/>
</dbReference>
<protein>
    <submittedName>
        <fullName evidence="4">IRG-type G domain-containing protein</fullName>
    </submittedName>
</protein>
<keyword evidence="3" id="KW-1185">Reference proteome</keyword>
<reference evidence="4" key="1">
    <citation type="submission" date="2022-11" db="UniProtKB">
        <authorList>
            <consortium name="WormBaseParasite"/>
        </authorList>
    </citation>
    <scope>IDENTIFICATION</scope>
</reference>
<feature type="domain" description="IRG-type G" evidence="2">
    <location>
        <begin position="246"/>
        <end position="435"/>
    </location>
</feature>
<feature type="domain" description="IRG-type G" evidence="2">
    <location>
        <begin position="37"/>
        <end position="227"/>
    </location>
</feature>
<accession>A0A914WEJ3</accession>
<dbReference type="GO" id="GO:0005525">
    <property type="term" value="F:GTP binding"/>
    <property type="evidence" value="ECO:0007669"/>
    <property type="project" value="InterPro"/>
</dbReference>
<evidence type="ECO:0000259" key="2">
    <source>
        <dbReference type="PROSITE" id="PS51716"/>
    </source>
</evidence>
<name>A0A914WEJ3_9BILA</name>
<evidence type="ECO:0000256" key="1">
    <source>
        <dbReference type="ARBA" id="ARBA00005429"/>
    </source>
</evidence>
<comment type="similarity">
    <text evidence="1">Belongs to the TRAFAC class dynamin-like GTPase superfamily. IRG family.</text>
</comment>
<evidence type="ECO:0000313" key="4">
    <source>
        <dbReference type="WBParaSite" id="PSAMB.scaffold3948size16284.g22993.t1"/>
    </source>
</evidence>
<dbReference type="WBParaSite" id="PSAMB.scaffold3948size16284.g22993.t1">
    <property type="protein sequence ID" value="PSAMB.scaffold3948size16284.g22993.t1"/>
    <property type="gene ID" value="PSAMB.scaffold3948size16284.g22993"/>
</dbReference>
<dbReference type="InterPro" id="IPR007743">
    <property type="entry name" value="Immunity-related_GTPase-like"/>
</dbReference>
<proteinExistence type="inferred from homology"/>
<dbReference type="InterPro" id="IPR030385">
    <property type="entry name" value="G_IRG_dom"/>
</dbReference>
<dbReference type="GO" id="GO:0016020">
    <property type="term" value="C:membrane"/>
    <property type="evidence" value="ECO:0007669"/>
    <property type="project" value="InterPro"/>
</dbReference>
<dbReference type="SUPFAM" id="SSF52540">
    <property type="entry name" value="P-loop containing nucleoside triphosphate hydrolases"/>
    <property type="match status" value="2"/>
</dbReference>
<evidence type="ECO:0000313" key="3">
    <source>
        <dbReference type="Proteomes" id="UP000887566"/>
    </source>
</evidence>
<dbReference type="Proteomes" id="UP000887566">
    <property type="component" value="Unplaced"/>
</dbReference>
<organism evidence="3 4">
    <name type="scientific">Plectus sambesii</name>
    <dbReference type="NCBI Taxonomy" id="2011161"/>
    <lineage>
        <taxon>Eukaryota</taxon>
        <taxon>Metazoa</taxon>
        <taxon>Ecdysozoa</taxon>
        <taxon>Nematoda</taxon>
        <taxon>Chromadorea</taxon>
        <taxon>Plectida</taxon>
        <taxon>Plectina</taxon>
        <taxon>Plectoidea</taxon>
        <taxon>Plectidae</taxon>
        <taxon>Plectus</taxon>
    </lineage>
</organism>
<sequence>MGGTETKPTPPPPVPVQEDERLNRASGRQYFSLDGKIIFSVAVCGQMSSGKSRFINAIRGVDESAANAAPVGEYHETQEVKKYAFPDPGLSHIWLFDVPGSSRDSVKNEEYFKEHQLVAFDCALIFVGSIIRDEDIELAKLAIKHGVPFKFVLSKCDQRIEDHEYDHNATDRETAKKAFSKKITAKTRNQLHKKGGLAMSQSEIFLISSRVIENPDVYGQYRIDEDYLLRYITTQEPLEVQITQKRPRSIGFCGTGKGGKSSLINGLMGVPNGDKWGAIVDQYSENTTKQKYKLNRLTTLVELPHTDQLEETPRNYIKNHRLDQLDLLVLVTREMVRKRDLEIANTARQNNINCIFVRSACDRDLKPTAHNPEEQKANKRRLKETDLEKYMRGIETYPALVGVKCYFVSSCCIYENCSAENKRDFGLDEDELKEKILSD</sequence>
<dbReference type="PROSITE" id="PS51716">
    <property type="entry name" value="G_IRG"/>
    <property type="match status" value="2"/>
</dbReference>
<dbReference type="InterPro" id="IPR027417">
    <property type="entry name" value="P-loop_NTPase"/>
</dbReference>
<dbReference type="AlphaFoldDB" id="A0A914WEJ3"/>
<dbReference type="PANTHER" id="PTHR14143">
    <property type="entry name" value="INTERFERON-INDUCIBLE GTPASE FAMILY MEMBER"/>
    <property type="match status" value="1"/>
</dbReference>
<dbReference type="Pfam" id="PF05049">
    <property type="entry name" value="IIGP"/>
    <property type="match status" value="2"/>
</dbReference>
<dbReference type="Gene3D" id="3.40.50.300">
    <property type="entry name" value="P-loop containing nucleotide triphosphate hydrolases"/>
    <property type="match status" value="2"/>
</dbReference>